<dbReference type="GO" id="GO:0032981">
    <property type="term" value="P:mitochondrial respiratory chain complex I assembly"/>
    <property type="evidence" value="ECO:0007669"/>
    <property type="project" value="TreeGrafter"/>
</dbReference>
<dbReference type="FunFam" id="3.40.50.300:FF:001278">
    <property type="entry name" value="Iron-sulfur cluster carrier protein"/>
    <property type="match status" value="1"/>
</dbReference>
<organism evidence="8 12">
    <name type="scientific">Didymodactylos carnosus</name>
    <dbReference type="NCBI Taxonomy" id="1234261"/>
    <lineage>
        <taxon>Eukaryota</taxon>
        <taxon>Metazoa</taxon>
        <taxon>Spiralia</taxon>
        <taxon>Gnathifera</taxon>
        <taxon>Rotifera</taxon>
        <taxon>Eurotatoria</taxon>
        <taxon>Bdelloidea</taxon>
        <taxon>Philodinida</taxon>
        <taxon>Philodinidae</taxon>
        <taxon>Didymodactylos</taxon>
    </lineage>
</organism>
<dbReference type="Proteomes" id="UP000681722">
    <property type="component" value="Unassembled WGS sequence"/>
</dbReference>
<dbReference type="InterPro" id="IPR019591">
    <property type="entry name" value="Mrp/NBP35_ATP-bd"/>
</dbReference>
<dbReference type="InterPro" id="IPR027417">
    <property type="entry name" value="P-loop_NTPase"/>
</dbReference>
<dbReference type="CDD" id="cd02037">
    <property type="entry name" value="Mrp_NBP35"/>
    <property type="match status" value="1"/>
</dbReference>
<evidence type="ECO:0000256" key="6">
    <source>
        <dbReference type="ARBA" id="ARBA00023014"/>
    </source>
</evidence>
<dbReference type="InterPro" id="IPR033756">
    <property type="entry name" value="YlxH/NBP35"/>
</dbReference>
<evidence type="ECO:0000256" key="1">
    <source>
        <dbReference type="ARBA" id="ARBA00022485"/>
    </source>
</evidence>
<evidence type="ECO:0000313" key="10">
    <source>
        <dbReference type="EMBL" id="CAF3651233.1"/>
    </source>
</evidence>
<sequence>MNLHCKAIVCSLKNYVVALALSKLSYNVGLLDADIYGPSLPTMMNLTNKKVEVNSHNNLLEPLYNYNIKCMSMGFLTKSDGPVVWRGLMVMSAIEKMLKQVNWKPLDYLVIDMPPGTGDIQLSISQLTSISGIVIVTTPQEISVIDVRKAIGMFQLVNVPILGIIENMSTYTCQKCSHEEHIFGVNGGTNLAKEFKTTVLEFLPINISFRQACDEGKPYVIVNDSDDQMIRKFETIAQKIVKQIPIKQNEQVEQK</sequence>
<dbReference type="GO" id="GO:0046872">
    <property type="term" value="F:metal ion binding"/>
    <property type="evidence" value="ECO:0007669"/>
    <property type="project" value="UniProtKB-KW"/>
</dbReference>
<protein>
    <submittedName>
        <fullName evidence="8">Uncharacterized protein</fullName>
    </submittedName>
</protein>
<dbReference type="Pfam" id="PF10609">
    <property type="entry name" value="ParA"/>
    <property type="match status" value="1"/>
</dbReference>
<dbReference type="PROSITE" id="PS01215">
    <property type="entry name" value="MRP"/>
    <property type="match status" value="1"/>
</dbReference>
<evidence type="ECO:0000313" key="12">
    <source>
        <dbReference type="Proteomes" id="UP000663829"/>
    </source>
</evidence>
<dbReference type="GO" id="GO:0140663">
    <property type="term" value="F:ATP-dependent FeS chaperone activity"/>
    <property type="evidence" value="ECO:0007669"/>
    <property type="project" value="InterPro"/>
</dbReference>
<dbReference type="EMBL" id="CAJNOK010013070">
    <property type="protein sequence ID" value="CAF1177291.1"/>
    <property type="molecule type" value="Genomic_DNA"/>
</dbReference>
<keyword evidence="3" id="KW-0547">Nucleotide-binding</keyword>
<keyword evidence="5" id="KW-0408">Iron</keyword>
<dbReference type="InterPro" id="IPR000808">
    <property type="entry name" value="Mrp-like_CS"/>
</dbReference>
<keyword evidence="2" id="KW-0479">Metal-binding</keyword>
<proteinExistence type="inferred from homology"/>
<dbReference type="OrthoDB" id="1741334at2759"/>
<keyword evidence="12" id="KW-1185">Reference proteome</keyword>
<gene>
    <name evidence="8" type="ORF">GPM918_LOCUS6721</name>
    <name evidence="9" type="ORF">OVA965_LOCUS22879</name>
    <name evidence="10" type="ORF">SRO942_LOCUS6721</name>
    <name evidence="11" type="ORF">TMI583_LOCUS23596</name>
</gene>
<dbReference type="PANTHER" id="PTHR42961:SF2">
    <property type="entry name" value="IRON-SULFUR PROTEIN NUBPL"/>
    <property type="match status" value="1"/>
</dbReference>
<dbReference type="Proteomes" id="UP000677228">
    <property type="component" value="Unassembled WGS sequence"/>
</dbReference>
<dbReference type="Proteomes" id="UP000682733">
    <property type="component" value="Unassembled WGS sequence"/>
</dbReference>
<dbReference type="EMBL" id="CAJOBA010034597">
    <property type="protein sequence ID" value="CAF3988567.1"/>
    <property type="molecule type" value="Genomic_DNA"/>
</dbReference>
<evidence type="ECO:0000313" key="9">
    <source>
        <dbReference type="EMBL" id="CAF1177291.1"/>
    </source>
</evidence>
<keyword evidence="1" id="KW-0004">4Fe-4S</keyword>
<keyword evidence="4" id="KW-0067">ATP-binding</keyword>
<dbReference type="Proteomes" id="UP000663829">
    <property type="component" value="Unassembled WGS sequence"/>
</dbReference>
<name>A0A813X197_9BILA</name>
<dbReference type="GO" id="GO:0005524">
    <property type="term" value="F:ATP binding"/>
    <property type="evidence" value="ECO:0007669"/>
    <property type="project" value="UniProtKB-KW"/>
</dbReference>
<evidence type="ECO:0000313" key="8">
    <source>
        <dbReference type="EMBL" id="CAF0863671.1"/>
    </source>
</evidence>
<accession>A0A813X197</accession>
<evidence type="ECO:0000256" key="2">
    <source>
        <dbReference type="ARBA" id="ARBA00022723"/>
    </source>
</evidence>
<dbReference type="Gene3D" id="3.40.50.300">
    <property type="entry name" value="P-loop containing nucleotide triphosphate hydrolases"/>
    <property type="match status" value="1"/>
</dbReference>
<dbReference type="HAMAP" id="MF_02040">
    <property type="entry name" value="Mrp_NBP35"/>
    <property type="match status" value="1"/>
</dbReference>
<dbReference type="AlphaFoldDB" id="A0A813X197"/>
<evidence type="ECO:0000256" key="4">
    <source>
        <dbReference type="ARBA" id="ARBA00022840"/>
    </source>
</evidence>
<dbReference type="GO" id="GO:0016226">
    <property type="term" value="P:iron-sulfur cluster assembly"/>
    <property type="evidence" value="ECO:0007669"/>
    <property type="project" value="InterPro"/>
</dbReference>
<evidence type="ECO:0000256" key="5">
    <source>
        <dbReference type="ARBA" id="ARBA00023004"/>
    </source>
</evidence>
<dbReference type="EMBL" id="CAJNOQ010001050">
    <property type="protein sequence ID" value="CAF0863671.1"/>
    <property type="molecule type" value="Genomic_DNA"/>
</dbReference>
<dbReference type="GO" id="GO:0005739">
    <property type="term" value="C:mitochondrion"/>
    <property type="evidence" value="ECO:0007669"/>
    <property type="project" value="TreeGrafter"/>
</dbReference>
<comment type="similarity">
    <text evidence="7">Belongs to the Mrp/NBP35 ATP-binding proteins family.</text>
</comment>
<evidence type="ECO:0000256" key="7">
    <source>
        <dbReference type="ARBA" id="ARBA00024036"/>
    </source>
</evidence>
<evidence type="ECO:0000256" key="3">
    <source>
        <dbReference type="ARBA" id="ARBA00022741"/>
    </source>
</evidence>
<comment type="caution">
    <text evidence="8">The sequence shown here is derived from an EMBL/GenBank/DDBJ whole genome shotgun (WGS) entry which is preliminary data.</text>
</comment>
<dbReference type="EMBL" id="CAJOBC010001050">
    <property type="protein sequence ID" value="CAF3651233.1"/>
    <property type="molecule type" value="Genomic_DNA"/>
</dbReference>
<dbReference type="GO" id="GO:0051539">
    <property type="term" value="F:4 iron, 4 sulfur cluster binding"/>
    <property type="evidence" value="ECO:0007669"/>
    <property type="project" value="UniProtKB-KW"/>
</dbReference>
<dbReference type="PANTHER" id="PTHR42961">
    <property type="entry name" value="IRON-SULFUR PROTEIN NUBPL"/>
    <property type="match status" value="1"/>
</dbReference>
<reference evidence="8" key="1">
    <citation type="submission" date="2021-02" db="EMBL/GenBank/DDBJ databases">
        <authorList>
            <person name="Nowell W R."/>
        </authorList>
    </citation>
    <scope>NUCLEOTIDE SEQUENCE</scope>
</reference>
<keyword evidence="6" id="KW-0411">Iron-sulfur</keyword>
<evidence type="ECO:0000313" key="11">
    <source>
        <dbReference type="EMBL" id="CAF3988567.1"/>
    </source>
</evidence>
<dbReference type="SUPFAM" id="SSF52540">
    <property type="entry name" value="P-loop containing nucleoside triphosphate hydrolases"/>
    <property type="match status" value="1"/>
</dbReference>
<dbReference type="InterPro" id="IPR044304">
    <property type="entry name" value="NUBPL-like"/>
</dbReference>